<protein>
    <submittedName>
        <fullName evidence="1">17427_t:CDS:1</fullName>
    </submittedName>
</protein>
<dbReference type="AlphaFoldDB" id="A0A9N9K4B5"/>
<keyword evidence="2" id="KW-1185">Reference proteome</keyword>
<organism evidence="1 2">
    <name type="scientific">Racocetra fulgida</name>
    <dbReference type="NCBI Taxonomy" id="60492"/>
    <lineage>
        <taxon>Eukaryota</taxon>
        <taxon>Fungi</taxon>
        <taxon>Fungi incertae sedis</taxon>
        <taxon>Mucoromycota</taxon>
        <taxon>Glomeromycotina</taxon>
        <taxon>Glomeromycetes</taxon>
        <taxon>Diversisporales</taxon>
        <taxon>Gigasporaceae</taxon>
        <taxon>Racocetra</taxon>
    </lineage>
</organism>
<evidence type="ECO:0000313" key="2">
    <source>
        <dbReference type="Proteomes" id="UP000789396"/>
    </source>
</evidence>
<dbReference type="Proteomes" id="UP000789396">
    <property type="component" value="Unassembled WGS sequence"/>
</dbReference>
<comment type="caution">
    <text evidence="1">The sequence shown here is derived from an EMBL/GenBank/DDBJ whole genome shotgun (WGS) entry which is preliminary data.</text>
</comment>
<reference evidence="1" key="1">
    <citation type="submission" date="2021-06" db="EMBL/GenBank/DDBJ databases">
        <authorList>
            <person name="Kallberg Y."/>
            <person name="Tangrot J."/>
            <person name="Rosling A."/>
        </authorList>
    </citation>
    <scope>NUCLEOTIDE SEQUENCE</scope>
    <source>
        <strain evidence="1">IN212</strain>
    </source>
</reference>
<accession>A0A9N9K4B5</accession>
<name>A0A9N9K4B5_9GLOM</name>
<dbReference type="EMBL" id="CAJVPZ010084271">
    <property type="protein sequence ID" value="CAG8810572.1"/>
    <property type="molecule type" value="Genomic_DNA"/>
</dbReference>
<proteinExistence type="predicted"/>
<evidence type="ECO:0000313" key="1">
    <source>
        <dbReference type="EMBL" id="CAG8810572.1"/>
    </source>
</evidence>
<sequence>YNENDAKALAYAQRREGKCLARVSPNIYLWVCKNQHRWKAPYRDMKQNY</sequence>
<gene>
    <name evidence="1" type="ORF">RFULGI_LOCUS18710</name>
</gene>
<feature type="non-terminal residue" evidence="1">
    <location>
        <position position="49"/>
    </location>
</feature>
<dbReference type="OrthoDB" id="2310771at2759"/>
<feature type="non-terminal residue" evidence="1">
    <location>
        <position position="1"/>
    </location>
</feature>